<evidence type="ECO:0000256" key="3">
    <source>
        <dbReference type="ARBA" id="ARBA00022989"/>
    </source>
</evidence>
<organism evidence="7 8">
    <name type="scientific">Candidatus Aphodoplasma excrementigallinarum</name>
    <dbReference type="NCBI Taxonomy" id="2840673"/>
    <lineage>
        <taxon>Bacteria</taxon>
        <taxon>Bacillati</taxon>
        <taxon>Bacillota</taxon>
        <taxon>Clostridia</taxon>
        <taxon>Eubacteriales</taxon>
        <taxon>Candidatus Aphodoplasma</taxon>
    </lineage>
</organism>
<dbReference type="EMBL" id="DVOF01000142">
    <property type="protein sequence ID" value="HIV02924.1"/>
    <property type="molecule type" value="Genomic_DNA"/>
</dbReference>
<dbReference type="PANTHER" id="PTHR39344:SF1">
    <property type="entry name" value="UPF0182 PROTEIN SLL1060"/>
    <property type="match status" value="1"/>
</dbReference>
<dbReference type="AlphaFoldDB" id="A0A9D1NGV1"/>
<feature type="transmembrane region" description="Helical" evidence="6">
    <location>
        <begin position="249"/>
        <end position="275"/>
    </location>
</feature>
<accession>A0A9D1NGV1</accession>
<evidence type="ECO:0000256" key="5">
    <source>
        <dbReference type="SAM" id="MobiDB-lite"/>
    </source>
</evidence>
<proteinExistence type="predicted"/>
<keyword evidence="2 6" id="KW-0812">Transmembrane</keyword>
<dbReference type="GO" id="GO:0005576">
    <property type="term" value="C:extracellular region"/>
    <property type="evidence" value="ECO:0007669"/>
    <property type="project" value="TreeGrafter"/>
</dbReference>
<keyword evidence="4 6" id="KW-0472">Membrane</keyword>
<evidence type="ECO:0000256" key="1">
    <source>
        <dbReference type="ARBA" id="ARBA00022475"/>
    </source>
</evidence>
<feature type="transmembrane region" description="Helical" evidence="6">
    <location>
        <begin position="66"/>
        <end position="90"/>
    </location>
</feature>
<feature type="compositionally biased region" description="Low complexity" evidence="5">
    <location>
        <begin position="859"/>
        <end position="876"/>
    </location>
</feature>
<gene>
    <name evidence="7" type="ORF">IAC74_05060</name>
</gene>
<sequence length="954" mass="107907">MAFEMSDFKKAKDARGGGKWGAKVLIWILALICVALVVGFCASVLTDYIQIKEIGQEYVSVFWTNIRVRLIAQIVSFLIVFALFMANNIVLRRISLKENGDLVLIAKVLPMVLVTFIIAFIASRFISDNVYSRFLTFANSTSFNRVDPVFFQDIGYYMFIRPFMVSLMDSVKIILLIQTLYTLLVYILLHARGGLEHFGEIFRNKSIVIHNIVNVLLIFISVAITFKYNAEDILYGSFGELFGAGYTDIYVWTPFFNFAPYLLLAVVAATVFFLLRGKIKAGILSVCVFPAAWVLTGAIALVVQTFVVAPNDVAVEAPNIANNIYMTREAYGLDKIIEVEFPIENTLSAEDLEENQTTLENIRIIDYNSNVTAMNKLQGIKPYYTFKSADIVSYDVDGKPTAVAIGARELDPEKLAAETSDTYLNKTYKYTHGYGVAVNPMNEATQEGQPNFIVRDIPTISDAGMVDVTQPRIYYGEFTNEHVIVNTKLKEIDYSEGQTNVEFSYDGTGGVNLNWMNRILFSMMYGDYKMLVSNQITSESKILPNRNILERVKKVAPFFEYDENPYLLIDDSGRLKWIIDAYATSEYYPYAQKYGKFNYIRNSAKAVVDAYDGSVTFYITDESDPIVQTYKKIYPSLFSSEPIPQDLKRHIRYPEKLFKIQAEMYKQYHITDAHVFYNKSDVWDIAKEKYAKGDSQYIEPYYNMMEIEGFDEKGESLLLTMPFTIQNKDYISSWLAAGSDDKYYGKLVLYRFTNAEKNAYGTMQMENRIDNDPTISSQMTLWGQGGSSVVRGNMIMVPIKDSLLYVEPVYITTNNTAAFPELKRIIVAYKEKIVMEATLQECFAKLFAEDGTSQGGTSGSSPGDTTAQPPLLTPPAEGGQDEAEQILLTVIELYERYKQYNAENDFENAGKIMRDIDENLSRANELLMQGTEEGQTVPEEDAAAATSTPDMQTE</sequence>
<feature type="transmembrane region" description="Helical" evidence="6">
    <location>
        <begin position="282"/>
        <end position="303"/>
    </location>
</feature>
<feature type="compositionally biased region" description="Polar residues" evidence="5">
    <location>
        <begin position="945"/>
        <end position="954"/>
    </location>
</feature>
<evidence type="ECO:0000256" key="4">
    <source>
        <dbReference type="ARBA" id="ARBA00023136"/>
    </source>
</evidence>
<comment type="caution">
    <text evidence="7">The sequence shown here is derived from an EMBL/GenBank/DDBJ whole genome shotgun (WGS) entry which is preliminary data.</text>
</comment>
<evidence type="ECO:0000313" key="7">
    <source>
        <dbReference type="EMBL" id="HIV02924.1"/>
    </source>
</evidence>
<keyword evidence="1" id="KW-1003">Cell membrane</keyword>
<feature type="transmembrane region" description="Helical" evidence="6">
    <location>
        <begin position="173"/>
        <end position="195"/>
    </location>
</feature>
<feature type="transmembrane region" description="Helical" evidence="6">
    <location>
        <begin position="207"/>
        <end position="229"/>
    </location>
</feature>
<evidence type="ECO:0000256" key="6">
    <source>
        <dbReference type="SAM" id="Phobius"/>
    </source>
</evidence>
<reference evidence="7" key="1">
    <citation type="submission" date="2020-10" db="EMBL/GenBank/DDBJ databases">
        <authorList>
            <person name="Gilroy R."/>
        </authorList>
    </citation>
    <scope>NUCLEOTIDE SEQUENCE</scope>
    <source>
        <strain evidence="7">4920</strain>
    </source>
</reference>
<dbReference type="PANTHER" id="PTHR39344">
    <property type="entry name" value="UPF0182 PROTEIN SLL1060"/>
    <property type="match status" value="1"/>
</dbReference>
<keyword evidence="3 6" id="KW-1133">Transmembrane helix</keyword>
<evidence type="ECO:0000256" key="2">
    <source>
        <dbReference type="ARBA" id="ARBA00022692"/>
    </source>
</evidence>
<name>A0A9D1NGV1_9FIRM</name>
<feature type="transmembrane region" description="Helical" evidence="6">
    <location>
        <begin position="20"/>
        <end position="46"/>
    </location>
</feature>
<reference evidence="7" key="2">
    <citation type="journal article" date="2021" name="PeerJ">
        <title>Extensive microbial diversity within the chicken gut microbiome revealed by metagenomics and culture.</title>
        <authorList>
            <person name="Gilroy R."/>
            <person name="Ravi A."/>
            <person name="Getino M."/>
            <person name="Pursley I."/>
            <person name="Horton D.L."/>
            <person name="Alikhan N.F."/>
            <person name="Baker D."/>
            <person name="Gharbi K."/>
            <person name="Hall N."/>
            <person name="Watson M."/>
            <person name="Adriaenssens E.M."/>
            <person name="Foster-Nyarko E."/>
            <person name="Jarju S."/>
            <person name="Secka A."/>
            <person name="Antonio M."/>
            <person name="Oren A."/>
            <person name="Chaudhuri R.R."/>
            <person name="La Ragione R."/>
            <person name="Hildebrand F."/>
            <person name="Pallen M.J."/>
        </authorList>
    </citation>
    <scope>NUCLEOTIDE SEQUENCE</scope>
    <source>
        <strain evidence="7">4920</strain>
    </source>
</reference>
<feature type="region of interest" description="Disordered" evidence="5">
    <location>
        <begin position="852"/>
        <end position="880"/>
    </location>
</feature>
<dbReference type="InterPro" id="IPR005372">
    <property type="entry name" value="UPF0182"/>
</dbReference>
<dbReference type="Proteomes" id="UP000886743">
    <property type="component" value="Unassembled WGS sequence"/>
</dbReference>
<protein>
    <submittedName>
        <fullName evidence="7">UPF0182 family protein</fullName>
    </submittedName>
</protein>
<evidence type="ECO:0000313" key="8">
    <source>
        <dbReference type="Proteomes" id="UP000886743"/>
    </source>
</evidence>
<dbReference type="Pfam" id="PF03699">
    <property type="entry name" value="UPF0182"/>
    <property type="match status" value="1"/>
</dbReference>
<dbReference type="GO" id="GO:0016020">
    <property type="term" value="C:membrane"/>
    <property type="evidence" value="ECO:0007669"/>
    <property type="project" value="InterPro"/>
</dbReference>
<feature type="region of interest" description="Disordered" evidence="5">
    <location>
        <begin position="929"/>
        <end position="954"/>
    </location>
</feature>
<feature type="transmembrane region" description="Helical" evidence="6">
    <location>
        <begin position="102"/>
        <end position="126"/>
    </location>
</feature>